<sequence length="326" mass="35351">MCFINARHVYVEISGGTIVDFKFLALTSAILPVVFVSSFSFMPETPVYLYTKGRVQEARNSLAYFRGRTYSLDDELAKIAEDIGEAASNKAKLSDLISCKATMNGLIISLGLMAFQQLSGINSVLFYAGNIFAETGSSMSPEASAVLVGTVLVIATLLSTVLIDRTGRKILLFVSALVMCVCLVTLGVYFHLEQTRDLAYLSILPLVCLAVFIVAFSIGLGPIPWIMLGEIFTPKSKGIASSISAASNWILAFTVTNQFQNMKDHFGIGVTFLIFGCISGIGTIFVGLLVPETRGKDIDQVQNLLLSNTPLNCKPCRRNGHEEINC</sequence>
<proteinExistence type="predicted"/>
<feature type="transmembrane region" description="Helical" evidence="9">
    <location>
        <begin position="238"/>
        <end position="256"/>
    </location>
</feature>
<keyword evidence="3" id="KW-1003">Cell membrane</keyword>
<evidence type="ECO:0000256" key="9">
    <source>
        <dbReference type="SAM" id="Phobius"/>
    </source>
</evidence>
<dbReference type="InterPro" id="IPR036259">
    <property type="entry name" value="MFS_trans_sf"/>
</dbReference>
<dbReference type="STRING" id="1661398.A0A482VII4"/>
<evidence type="ECO:0000256" key="5">
    <source>
        <dbReference type="ARBA" id="ARBA00022692"/>
    </source>
</evidence>
<dbReference type="InterPro" id="IPR020846">
    <property type="entry name" value="MFS_dom"/>
</dbReference>
<feature type="domain" description="Major facilitator superfamily (MFS) profile" evidence="10">
    <location>
        <begin position="1"/>
        <end position="294"/>
    </location>
</feature>
<evidence type="ECO:0000256" key="1">
    <source>
        <dbReference type="ARBA" id="ARBA00004651"/>
    </source>
</evidence>
<dbReference type="FunFam" id="1.20.1250.20:FF:000218">
    <property type="entry name" value="facilitated trehalose transporter Tret1"/>
    <property type="match status" value="1"/>
</dbReference>
<feature type="transmembrane region" description="Helical" evidence="9">
    <location>
        <begin position="170"/>
        <end position="192"/>
    </location>
</feature>
<keyword evidence="2" id="KW-0813">Transport</keyword>
<dbReference type="PANTHER" id="PTHR48021">
    <property type="match status" value="1"/>
</dbReference>
<evidence type="ECO:0000313" key="12">
    <source>
        <dbReference type="Proteomes" id="UP000292052"/>
    </source>
</evidence>
<dbReference type="Gene3D" id="1.20.1250.20">
    <property type="entry name" value="MFS general substrate transporter like domains"/>
    <property type="match status" value="1"/>
</dbReference>
<evidence type="ECO:0000256" key="7">
    <source>
        <dbReference type="ARBA" id="ARBA00023136"/>
    </source>
</evidence>
<evidence type="ECO:0000259" key="10">
    <source>
        <dbReference type="PROSITE" id="PS50850"/>
    </source>
</evidence>
<evidence type="ECO:0000256" key="8">
    <source>
        <dbReference type="ARBA" id="ARBA00023180"/>
    </source>
</evidence>
<keyword evidence="5 9" id="KW-0812">Transmembrane</keyword>
<dbReference type="PANTHER" id="PTHR48021:SF1">
    <property type="entry name" value="GH07001P-RELATED"/>
    <property type="match status" value="1"/>
</dbReference>
<dbReference type="OrthoDB" id="6612291at2759"/>
<dbReference type="GO" id="GO:0005886">
    <property type="term" value="C:plasma membrane"/>
    <property type="evidence" value="ECO:0007669"/>
    <property type="project" value="UniProtKB-SubCell"/>
</dbReference>
<feature type="transmembrane region" description="Helical" evidence="9">
    <location>
        <begin position="143"/>
        <end position="163"/>
    </location>
</feature>
<evidence type="ECO:0000256" key="4">
    <source>
        <dbReference type="ARBA" id="ARBA00022597"/>
    </source>
</evidence>
<dbReference type="InterPro" id="IPR005828">
    <property type="entry name" value="MFS_sugar_transport-like"/>
</dbReference>
<dbReference type="PROSITE" id="PS50850">
    <property type="entry name" value="MFS"/>
    <property type="match status" value="1"/>
</dbReference>
<keyword evidence="7 9" id="KW-0472">Membrane</keyword>
<comment type="subcellular location">
    <subcellularLocation>
        <location evidence="1">Cell membrane</location>
        <topology evidence="1">Multi-pass membrane protein</topology>
    </subcellularLocation>
</comment>
<dbReference type="EMBL" id="QDEB01096658">
    <property type="protein sequence ID" value="RZC32513.1"/>
    <property type="molecule type" value="Genomic_DNA"/>
</dbReference>
<keyword evidence="4" id="KW-0762">Sugar transport</keyword>
<dbReference type="SUPFAM" id="SSF103473">
    <property type="entry name" value="MFS general substrate transporter"/>
    <property type="match status" value="1"/>
</dbReference>
<feature type="transmembrane region" description="Helical" evidence="9">
    <location>
        <begin position="268"/>
        <end position="290"/>
    </location>
</feature>
<dbReference type="Pfam" id="PF00083">
    <property type="entry name" value="Sugar_tr"/>
    <property type="match status" value="1"/>
</dbReference>
<feature type="transmembrane region" description="Helical" evidence="9">
    <location>
        <begin position="106"/>
        <end position="128"/>
    </location>
</feature>
<name>A0A482VII4_ASBVE</name>
<organism evidence="11 12">
    <name type="scientific">Asbolus verrucosus</name>
    <name type="common">Desert ironclad beetle</name>
    <dbReference type="NCBI Taxonomy" id="1661398"/>
    <lineage>
        <taxon>Eukaryota</taxon>
        <taxon>Metazoa</taxon>
        <taxon>Ecdysozoa</taxon>
        <taxon>Arthropoda</taxon>
        <taxon>Hexapoda</taxon>
        <taxon>Insecta</taxon>
        <taxon>Pterygota</taxon>
        <taxon>Neoptera</taxon>
        <taxon>Endopterygota</taxon>
        <taxon>Coleoptera</taxon>
        <taxon>Polyphaga</taxon>
        <taxon>Cucujiformia</taxon>
        <taxon>Tenebrionidae</taxon>
        <taxon>Pimeliinae</taxon>
        <taxon>Asbolus</taxon>
    </lineage>
</organism>
<keyword evidence="12" id="KW-1185">Reference proteome</keyword>
<protein>
    <submittedName>
        <fullName evidence="11">Facilitated trehalose transporter Tret1</fullName>
    </submittedName>
</protein>
<dbReference type="GO" id="GO:0022857">
    <property type="term" value="F:transmembrane transporter activity"/>
    <property type="evidence" value="ECO:0007669"/>
    <property type="project" value="InterPro"/>
</dbReference>
<evidence type="ECO:0000256" key="2">
    <source>
        <dbReference type="ARBA" id="ARBA00022448"/>
    </source>
</evidence>
<dbReference type="AlphaFoldDB" id="A0A482VII4"/>
<evidence type="ECO:0000256" key="3">
    <source>
        <dbReference type="ARBA" id="ARBA00022475"/>
    </source>
</evidence>
<accession>A0A482VII4</accession>
<dbReference type="Proteomes" id="UP000292052">
    <property type="component" value="Unassembled WGS sequence"/>
</dbReference>
<evidence type="ECO:0000313" key="11">
    <source>
        <dbReference type="EMBL" id="RZC32513.1"/>
    </source>
</evidence>
<comment type="caution">
    <text evidence="11">The sequence shown here is derived from an EMBL/GenBank/DDBJ whole genome shotgun (WGS) entry which is preliminary data.</text>
</comment>
<dbReference type="PRINTS" id="PR00171">
    <property type="entry name" value="SUGRTRNSPORT"/>
</dbReference>
<keyword evidence="6 9" id="KW-1133">Transmembrane helix</keyword>
<reference evidence="11 12" key="1">
    <citation type="submission" date="2017-03" db="EMBL/GenBank/DDBJ databases">
        <title>Genome of the blue death feigning beetle - Asbolus verrucosus.</title>
        <authorList>
            <person name="Rider S.D."/>
        </authorList>
    </citation>
    <scope>NUCLEOTIDE SEQUENCE [LARGE SCALE GENOMIC DNA]</scope>
    <source>
        <strain evidence="11">Butters</strain>
        <tissue evidence="11">Head and leg muscle</tissue>
    </source>
</reference>
<dbReference type="InterPro" id="IPR050549">
    <property type="entry name" value="MFS_Trehalose_Transporter"/>
</dbReference>
<feature type="transmembrane region" description="Helical" evidence="9">
    <location>
        <begin position="198"/>
        <end position="226"/>
    </location>
</feature>
<evidence type="ECO:0000256" key="6">
    <source>
        <dbReference type="ARBA" id="ARBA00022989"/>
    </source>
</evidence>
<dbReference type="InterPro" id="IPR003663">
    <property type="entry name" value="Sugar/inositol_transpt"/>
</dbReference>
<gene>
    <name evidence="11" type="ORF">BDFB_009638</name>
</gene>
<keyword evidence="8" id="KW-0325">Glycoprotein</keyword>